<evidence type="ECO:0000313" key="2">
    <source>
        <dbReference type="EMBL" id="EJK66817.1"/>
    </source>
</evidence>
<evidence type="ECO:0000313" key="3">
    <source>
        <dbReference type="Proteomes" id="UP000266841"/>
    </source>
</evidence>
<organism evidence="2 3">
    <name type="scientific">Thalassiosira oceanica</name>
    <name type="common">Marine diatom</name>
    <dbReference type="NCBI Taxonomy" id="159749"/>
    <lineage>
        <taxon>Eukaryota</taxon>
        <taxon>Sar</taxon>
        <taxon>Stramenopiles</taxon>
        <taxon>Ochrophyta</taxon>
        <taxon>Bacillariophyta</taxon>
        <taxon>Coscinodiscophyceae</taxon>
        <taxon>Thalassiosirophycidae</taxon>
        <taxon>Thalassiosirales</taxon>
        <taxon>Thalassiosiraceae</taxon>
        <taxon>Thalassiosira</taxon>
    </lineage>
</organism>
<protein>
    <recommendedName>
        <fullName evidence="4">Fungal N-terminal domain-containing protein</fullName>
    </recommendedName>
</protein>
<keyword evidence="1" id="KW-0732">Signal</keyword>
<feature type="chain" id="PRO_5003838294" description="Fungal N-terminal domain-containing protein" evidence="1">
    <location>
        <begin position="17"/>
        <end position="232"/>
    </location>
</feature>
<evidence type="ECO:0008006" key="4">
    <source>
        <dbReference type="Google" id="ProtNLM"/>
    </source>
</evidence>
<gene>
    <name evidence="2" type="ORF">THAOC_12218</name>
</gene>
<dbReference type="AlphaFoldDB" id="K0T8K2"/>
<accession>K0T8K2</accession>
<feature type="signal peptide" evidence="1">
    <location>
        <begin position="1"/>
        <end position="16"/>
    </location>
</feature>
<name>K0T8K2_THAOC</name>
<comment type="caution">
    <text evidence="2">The sequence shown here is derived from an EMBL/GenBank/DDBJ whole genome shotgun (WGS) entry which is preliminary data.</text>
</comment>
<dbReference type="OMA" id="SPWAITH"/>
<reference evidence="2 3" key="1">
    <citation type="journal article" date="2012" name="Genome Biol.">
        <title>Genome and low-iron response of an oceanic diatom adapted to chronic iron limitation.</title>
        <authorList>
            <person name="Lommer M."/>
            <person name="Specht M."/>
            <person name="Roy A.S."/>
            <person name="Kraemer L."/>
            <person name="Andreson R."/>
            <person name="Gutowska M.A."/>
            <person name="Wolf J."/>
            <person name="Bergner S.V."/>
            <person name="Schilhabel M.B."/>
            <person name="Klostermeier U.C."/>
            <person name="Beiko R.G."/>
            <person name="Rosenstiel P."/>
            <person name="Hippler M."/>
            <person name="Laroche J."/>
        </authorList>
    </citation>
    <scope>NUCLEOTIDE SEQUENCE [LARGE SCALE GENOMIC DNA]</scope>
    <source>
        <strain evidence="2 3">CCMP1005</strain>
    </source>
</reference>
<dbReference type="EMBL" id="AGNL01014193">
    <property type="protein sequence ID" value="EJK66817.1"/>
    <property type="molecule type" value="Genomic_DNA"/>
</dbReference>
<keyword evidence="3" id="KW-1185">Reference proteome</keyword>
<dbReference type="OrthoDB" id="42395at2759"/>
<sequence length="232" mass="24549">MILLPLLAVLFSTAGAFVSPWSRRTPSSTSKLHSLKPAALPLMDSGKALARSGEVLIDLTTNLDLYGGSLSACGACIRNCGDALAQAGASARMKTGVEIVIDELREGADCLKEGSLKLATAVDESNVDKDFELSKRLQAMIKPTQQAALRLEEAGASIMQRQSITVVGSHLIACGEAIDMLASSIVALSPDDKDAKLSSQRMNYCSTQMIIAGEELAGIKREKPKGKSWLKG</sequence>
<proteinExistence type="predicted"/>
<dbReference type="Proteomes" id="UP000266841">
    <property type="component" value="Unassembled WGS sequence"/>
</dbReference>
<dbReference type="eggNOG" id="ENOG502SNW0">
    <property type="taxonomic scope" value="Eukaryota"/>
</dbReference>
<evidence type="ECO:0000256" key="1">
    <source>
        <dbReference type="SAM" id="SignalP"/>
    </source>
</evidence>